<proteinExistence type="predicted"/>
<gene>
    <name evidence="1" type="ORF">PGLA1383_LOCUS22509</name>
</gene>
<reference evidence="1" key="1">
    <citation type="submission" date="2021-02" db="EMBL/GenBank/DDBJ databases">
        <authorList>
            <person name="Dougan E. K."/>
            <person name="Rhodes N."/>
            <person name="Thang M."/>
            <person name="Chan C."/>
        </authorList>
    </citation>
    <scope>NUCLEOTIDE SEQUENCE</scope>
</reference>
<dbReference type="AlphaFoldDB" id="A0A813EWU8"/>
<name>A0A813EWU8_POLGL</name>
<evidence type="ECO:0000313" key="1">
    <source>
        <dbReference type="EMBL" id="CAE8604345.1"/>
    </source>
</evidence>
<protein>
    <submittedName>
        <fullName evidence="1">Uncharacterized protein</fullName>
    </submittedName>
</protein>
<sequence length="536" mass="59823">MSRWKAPPLQAGLEAWAQRMLSWLQRPAGSAFGETASLQIVSKTFPEMLEALLNLNCGFWHKDGFPEGELFPFLQHQAFVLHGALRLMGIAPRLLGSEDSPEAWLADVLSAPVEALVYSWEQVDLRAGLRPFGARQRELQPMFAIQDVTTSQLSGCDVDTWAQPQWSGEVPHQVWKTEQGPPLYQKFLSLDDILQSISRAGFHLGPAINLGANDGACRERWDGLRLGAQGLGMLDPLNCLALRGFPTVLVEGDAAHFQALRARFSSMPSVQMVLRLVEVESIVADLKIALGELAEEFRAIPAKPLVDFGVSVLKIDIDTNDCDFLEAILNWTEPLVIHCEISKFTLRVPPDIAVRQRGTDGAQTSFEAGLEPDSGSQIGCSLGAMLEILGPRYRLLQIEAPQGDAVFLRKDVSQLFPFARQHAAGEVWRRYVWCDMFTMLDTWGDRSRLCDHRLFGDPEVPLSVREEFARRCLHHEWRVLRGLSTNFTVSAAVVQQGPNWSARENDSFSQWLEHLSAVIKLYNSRLLGTPNTTTTI</sequence>
<organism evidence="1 2">
    <name type="scientific">Polarella glacialis</name>
    <name type="common">Dinoflagellate</name>
    <dbReference type="NCBI Taxonomy" id="89957"/>
    <lineage>
        <taxon>Eukaryota</taxon>
        <taxon>Sar</taxon>
        <taxon>Alveolata</taxon>
        <taxon>Dinophyceae</taxon>
        <taxon>Suessiales</taxon>
        <taxon>Suessiaceae</taxon>
        <taxon>Polarella</taxon>
    </lineage>
</organism>
<accession>A0A813EWU8</accession>
<evidence type="ECO:0000313" key="2">
    <source>
        <dbReference type="Proteomes" id="UP000654075"/>
    </source>
</evidence>
<dbReference type="EMBL" id="CAJNNV010016320">
    <property type="protein sequence ID" value="CAE8604345.1"/>
    <property type="molecule type" value="Genomic_DNA"/>
</dbReference>
<dbReference type="Proteomes" id="UP000654075">
    <property type="component" value="Unassembled WGS sequence"/>
</dbReference>
<comment type="caution">
    <text evidence="1">The sequence shown here is derived from an EMBL/GenBank/DDBJ whole genome shotgun (WGS) entry which is preliminary data.</text>
</comment>
<keyword evidence="2" id="KW-1185">Reference proteome</keyword>